<dbReference type="GO" id="GO:0002143">
    <property type="term" value="P:tRNA wobble position uridine thiolation"/>
    <property type="evidence" value="ECO:0007669"/>
    <property type="project" value="TreeGrafter"/>
</dbReference>
<reference evidence="3" key="1">
    <citation type="submission" date="2023-06" db="EMBL/GenBank/DDBJ databases">
        <authorList>
            <person name="Delattre M."/>
        </authorList>
    </citation>
    <scope>NUCLEOTIDE SEQUENCE</scope>
    <source>
        <strain evidence="3">AF72</strain>
    </source>
</reference>
<dbReference type="AlphaFoldDB" id="A0AA36FTE3"/>
<sequence>MTSADLDPDAAALGRKCVKCDSPGILSGIDARKAVYCRPCFVQMVKHKFRSALGKRRVYKDGASKETLLVFDGSPAAALALGQLVESKRETDHRKLMIEPTVLFTLETTDPERAGRILQRYAEIGAKLAEPGIGIPFRIAHLAAGLQKNIELEADSGEQYLGKEQIAIYERLLSAMQSTTARSEMTRLFGELLAARFAVASGIDKIWLPRTGDDLSKDVVSFFSLGKGAHTSSLISVSERRLGVNFLRPMHDIGDKEVTLLNRLEGYDERYETPDSREPLPPASIHLVAANFIDMLQREGYTATTSTLLASTAKIVDGSGKAQEYCRICGSPATQKDKNSPTLLCYPCRRLREECSEQTLFDDALGS</sequence>
<dbReference type="Proteomes" id="UP001177023">
    <property type="component" value="Unassembled WGS sequence"/>
</dbReference>
<evidence type="ECO:0000256" key="1">
    <source>
        <dbReference type="ARBA" id="ARBA00022490"/>
    </source>
</evidence>
<dbReference type="PANTHER" id="PTHR20882:SF14">
    <property type="entry name" value="CYTOPLASMIC TRNA 2-THIOLATION PROTEIN 2"/>
    <property type="match status" value="1"/>
</dbReference>
<organism evidence="3 4">
    <name type="scientific">Mesorhabditis spiculigera</name>
    <dbReference type="NCBI Taxonomy" id="96644"/>
    <lineage>
        <taxon>Eukaryota</taxon>
        <taxon>Metazoa</taxon>
        <taxon>Ecdysozoa</taxon>
        <taxon>Nematoda</taxon>
        <taxon>Chromadorea</taxon>
        <taxon>Rhabditida</taxon>
        <taxon>Rhabditina</taxon>
        <taxon>Rhabditomorpha</taxon>
        <taxon>Rhabditoidea</taxon>
        <taxon>Rhabditidae</taxon>
        <taxon>Mesorhabditinae</taxon>
        <taxon>Mesorhabditis</taxon>
    </lineage>
</organism>
<dbReference type="Gene3D" id="3.40.50.620">
    <property type="entry name" value="HUPs"/>
    <property type="match status" value="1"/>
</dbReference>
<proteinExistence type="inferred from homology"/>
<dbReference type="EMBL" id="CATQJA010000153">
    <property type="protein sequence ID" value="CAJ0557905.1"/>
    <property type="molecule type" value="Genomic_DNA"/>
</dbReference>
<gene>
    <name evidence="3" type="ORF">MSPICULIGERA_LOCUS652</name>
</gene>
<evidence type="ECO:0008006" key="5">
    <source>
        <dbReference type="Google" id="ProtNLM"/>
    </source>
</evidence>
<dbReference type="PANTHER" id="PTHR20882">
    <property type="entry name" value="CYTOPLASMIC TRNA 2-THIOLATION PROTEIN 2"/>
    <property type="match status" value="1"/>
</dbReference>
<keyword evidence="1" id="KW-0963">Cytoplasm</keyword>
<accession>A0AA36FTE3</accession>
<dbReference type="GO" id="GO:0000049">
    <property type="term" value="F:tRNA binding"/>
    <property type="evidence" value="ECO:0007669"/>
    <property type="project" value="InterPro"/>
</dbReference>
<evidence type="ECO:0000313" key="3">
    <source>
        <dbReference type="EMBL" id="CAJ0557905.1"/>
    </source>
</evidence>
<dbReference type="GO" id="GO:0016783">
    <property type="term" value="F:sulfurtransferase activity"/>
    <property type="evidence" value="ECO:0007669"/>
    <property type="project" value="TreeGrafter"/>
</dbReference>
<keyword evidence="2" id="KW-0819">tRNA processing</keyword>
<feature type="non-terminal residue" evidence="3">
    <location>
        <position position="1"/>
    </location>
</feature>
<dbReference type="GO" id="GO:0005829">
    <property type="term" value="C:cytosol"/>
    <property type="evidence" value="ECO:0007669"/>
    <property type="project" value="TreeGrafter"/>
</dbReference>
<protein>
    <recommendedName>
        <fullName evidence="5">Cytoplasmic tRNA 2-thiolation protein 2</fullName>
    </recommendedName>
</protein>
<comment type="caution">
    <text evidence="3">The sequence shown here is derived from an EMBL/GenBank/DDBJ whole genome shotgun (WGS) entry which is preliminary data.</text>
</comment>
<keyword evidence="4" id="KW-1185">Reference proteome</keyword>
<evidence type="ECO:0000256" key="2">
    <source>
        <dbReference type="ARBA" id="ARBA00022694"/>
    </source>
</evidence>
<dbReference type="HAMAP" id="MF_03054">
    <property type="entry name" value="CTU2"/>
    <property type="match status" value="1"/>
</dbReference>
<dbReference type="Pfam" id="PF10288">
    <property type="entry name" value="CTU2"/>
    <property type="match status" value="1"/>
</dbReference>
<dbReference type="InterPro" id="IPR019407">
    <property type="entry name" value="CTU2"/>
</dbReference>
<name>A0AA36FTE3_9BILA</name>
<evidence type="ECO:0000313" key="4">
    <source>
        <dbReference type="Proteomes" id="UP001177023"/>
    </source>
</evidence>
<dbReference type="InterPro" id="IPR014729">
    <property type="entry name" value="Rossmann-like_a/b/a_fold"/>
</dbReference>